<dbReference type="PROSITE" id="PS51214">
    <property type="entry name" value="IBB"/>
    <property type="match status" value="1"/>
</dbReference>
<dbReference type="GO" id="GO:0005737">
    <property type="term" value="C:cytoplasm"/>
    <property type="evidence" value="ECO:0007669"/>
    <property type="project" value="InterPro"/>
</dbReference>
<evidence type="ECO:0000256" key="4">
    <source>
        <dbReference type="ARBA" id="ARBA00022927"/>
    </source>
</evidence>
<evidence type="ECO:0000256" key="7">
    <source>
        <dbReference type="SAM" id="MobiDB-lite"/>
    </source>
</evidence>
<comment type="similarity">
    <text evidence="1 5">Belongs to the importin alpha family.</text>
</comment>
<evidence type="ECO:0000313" key="10">
    <source>
        <dbReference type="Proteomes" id="UP001153714"/>
    </source>
</evidence>
<dbReference type="Pfam" id="PF01749">
    <property type="entry name" value="IBB"/>
    <property type="match status" value="1"/>
</dbReference>
<dbReference type="InterPro" id="IPR016024">
    <property type="entry name" value="ARM-type_fold"/>
</dbReference>
<feature type="compositionally biased region" description="Polar residues" evidence="7">
    <location>
        <begin position="8"/>
        <end position="21"/>
    </location>
</feature>
<reference evidence="9" key="1">
    <citation type="submission" date="2021-12" db="EMBL/GenBank/DDBJ databases">
        <authorList>
            <person name="King R."/>
        </authorList>
    </citation>
    <scope>NUCLEOTIDE SEQUENCE</scope>
</reference>
<dbReference type="PIRSF" id="PIRSF005673">
    <property type="entry name" value="Importin_alpha"/>
    <property type="match status" value="1"/>
</dbReference>
<dbReference type="GO" id="GO:0061608">
    <property type="term" value="F:nuclear import signal receptor activity"/>
    <property type="evidence" value="ECO:0007669"/>
    <property type="project" value="InterPro"/>
</dbReference>
<keyword evidence="2 5" id="KW-0813">Transport</keyword>
<feature type="region of interest" description="Disordered" evidence="7">
    <location>
        <begin position="484"/>
        <end position="510"/>
    </location>
</feature>
<dbReference type="GO" id="GO:0006606">
    <property type="term" value="P:protein import into nucleus"/>
    <property type="evidence" value="ECO:0007669"/>
    <property type="project" value="InterPro"/>
</dbReference>
<dbReference type="SUPFAM" id="SSF48371">
    <property type="entry name" value="ARM repeat"/>
    <property type="match status" value="1"/>
</dbReference>
<evidence type="ECO:0000256" key="1">
    <source>
        <dbReference type="ARBA" id="ARBA00010394"/>
    </source>
</evidence>
<evidence type="ECO:0000313" key="9">
    <source>
        <dbReference type="EMBL" id="CAG9794595.1"/>
    </source>
</evidence>
<feature type="domain" description="IBB" evidence="8">
    <location>
        <begin position="1"/>
        <end position="56"/>
    </location>
</feature>
<proteinExistence type="inferred from homology"/>
<name>A0A9N9WJX2_9NEOP</name>
<dbReference type="OrthoDB" id="29145at2759"/>
<dbReference type="AlphaFoldDB" id="A0A9N9WJX2"/>
<organism evidence="9 10">
    <name type="scientific">Diatraea saccharalis</name>
    <name type="common">sugarcane borer</name>
    <dbReference type="NCBI Taxonomy" id="40085"/>
    <lineage>
        <taxon>Eukaryota</taxon>
        <taxon>Metazoa</taxon>
        <taxon>Ecdysozoa</taxon>
        <taxon>Arthropoda</taxon>
        <taxon>Hexapoda</taxon>
        <taxon>Insecta</taxon>
        <taxon>Pterygota</taxon>
        <taxon>Neoptera</taxon>
        <taxon>Endopterygota</taxon>
        <taxon>Lepidoptera</taxon>
        <taxon>Glossata</taxon>
        <taxon>Ditrysia</taxon>
        <taxon>Pyraloidea</taxon>
        <taxon>Crambidae</taxon>
        <taxon>Crambinae</taxon>
        <taxon>Diatraea</taxon>
    </lineage>
</organism>
<dbReference type="InterPro" id="IPR024931">
    <property type="entry name" value="Importin_alpha"/>
</dbReference>
<feature type="region of interest" description="Disordered" evidence="7">
    <location>
        <begin position="1"/>
        <end position="24"/>
    </location>
</feature>
<evidence type="ECO:0000259" key="8">
    <source>
        <dbReference type="PROSITE" id="PS51214"/>
    </source>
</evidence>
<dbReference type="InterPro" id="IPR032413">
    <property type="entry name" value="Arm_3"/>
</dbReference>
<protein>
    <recommendedName>
        <fullName evidence="5">Importin subunit alpha</fullName>
    </recommendedName>
</protein>
<dbReference type="EMBL" id="OU893337">
    <property type="protein sequence ID" value="CAG9794595.1"/>
    <property type="molecule type" value="Genomic_DNA"/>
</dbReference>
<dbReference type="Pfam" id="PF00514">
    <property type="entry name" value="Arm"/>
    <property type="match status" value="4"/>
</dbReference>
<dbReference type="Gene3D" id="1.20.5.690">
    <property type="entry name" value="Importin-alpha, importin-beta-binding domain"/>
    <property type="match status" value="1"/>
</dbReference>
<evidence type="ECO:0000256" key="5">
    <source>
        <dbReference type="PIRNR" id="PIRNR005673"/>
    </source>
</evidence>
<sequence>MADKTHTSRIASYKNTGQGTNELRRKRAELSVALRKQARDEQLLKRRAMSPEAGDEIQTEEKLMTPQEIVQGLKSSDLAIRTAAARGARKMLSREQNPPISVMVDAGVVKPLVEALDRDDCADLQFEAAWAITNIASGTHDHTMAVIEGGAVPKLVSLLGRGGSVGEQSAWALGNIAGDGAAPRDTVLGHGALAALLPLLAPATPPQQLRTAVWAYSNFCRNKNPMVKFEYVSPALPYISELLTIKDQDVLADACWALSYLTDGPNDRIEAVQKTALLLPRLVGLLEHKAPAVRTPALRAVGNMLTGSDEQTDRCLDAGCLAHIVALLRCGKPALMKEAAWAASNILAGTGQQIQRAIDAQLLPNLLHVLSYEDIKCQKEAAWAITNLCLGGSAPQLDALLSAGFLEPYCALLAAPDHRALTVVLDGLTNLLQAAVKYGQVEPLCLKLEEIGALDQIELLQQHENVEVYKKVLHILDTYFSEQEDQNAQPAQTSEEYQFGTSQPNQNIDF</sequence>
<reference evidence="9" key="2">
    <citation type="submission" date="2022-10" db="EMBL/GenBank/DDBJ databases">
        <authorList>
            <consortium name="ENA_rothamsted_submissions"/>
            <consortium name="culmorum"/>
            <person name="King R."/>
        </authorList>
    </citation>
    <scope>NUCLEOTIDE SEQUENCE</scope>
</reference>
<dbReference type="Pfam" id="PF16186">
    <property type="entry name" value="Arm_3"/>
    <property type="match status" value="1"/>
</dbReference>
<evidence type="ECO:0000256" key="6">
    <source>
        <dbReference type="PROSITE-ProRule" id="PRU00259"/>
    </source>
</evidence>
<keyword evidence="4 5" id="KW-0653">Protein transport</keyword>
<dbReference type="InterPro" id="IPR002652">
    <property type="entry name" value="Importin-a_IBB"/>
</dbReference>
<dbReference type="InterPro" id="IPR036975">
    <property type="entry name" value="Importin-a_IBB_sf"/>
</dbReference>
<dbReference type="PROSITE" id="PS50176">
    <property type="entry name" value="ARM_REPEAT"/>
    <property type="match status" value="1"/>
</dbReference>
<feature type="repeat" description="ARM" evidence="6">
    <location>
        <begin position="107"/>
        <end position="150"/>
    </location>
</feature>
<dbReference type="InterPro" id="IPR000225">
    <property type="entry name" value="Armadillo"/>
</dbReference>
<keyword evidence="3" id="KW-0677">Repeat</keyword>
<feature type="compositionally biased region" description="Polar residues" evidence="7">
    <location>
        <begin position="486"/>
        <end position="510"/>
    </location>
</feature>
<dbReference type="PANTHER" id="PTHR23316">
    <property type="entry name" value="IMPORTIN ALPHA"/>
    <property type="match status" value="1"/>
</dbReference>
<gene>
    <name evidence="9" type="ORF">DIATSA_LOCUS11956</name>
</gene>
<accession>A0A9N9WJX2</accession>
<dbReference type="Gene3D" id="1.25.10.10">
    <property type="entry name" value="Leucine-rich Repeat Variant"/>
    <property type="match status" value="1"/>
</dbReference>
<keyword evidence="10" id="KW-1185">Reference proteome</keyword>
<evidence type="ECO:0000256" key="3">
    <source>
        <dbReference type="ARBA" id="ARBA00022737"/>
    </source>
</evidence>
<evidence type="ECO:0000256" key="2">
    <source>
        <dbReference type="ARBA" id="ARBA00022448"/>
    </source>
</evidence>
<dbReference type="InterPro" id="IPR011989">
    <property type="entry name" value="ARM-like"/>
</dbReference>
<dbReference type="SMART" id="SM00185">
    <property type="entry name" value="ARM"/>
    <property type="match status" value="8"/>
</dbReference>
<dbReference type="Proteomes" id="UP001153714">
    <property type="component" value="Chromosome 6"/>
</dbReference>